<dbReference type="InterPro" id="IPR000835">
    <property type="entry name" value="HTH_MarR-typ"/>
</dbReference>
<sequence length="172" mass="18744">MRLRYRFRVQSQRTSGEDGAEQTFASLSALFERLACAAKSSAMAEVVEADLTFSQFRTLMELGASGAALSVNELADAVHLSVAAAGRVADKLVALGYADRREDPIDRRVKRVSLTEQGRTFVTSAINNREDVLRDFARRLPPDVAANLVAALEPVLHGENDYFAAPEPSTES</sequence>
<evidence type="ECO:0000259" key="4">
    <source>
        <dbReference type="PROSITE" id="PS50995"/>
    </source>
</evidence>
<evidence type="ECO:0000256" key="3">
    <source>
        <dbReference type="ARBA" id="ARBA00023163"/>
    </source>
</evidence>
<dbReference type="InterPro" id="IPR036390">
    <property type="entry name" value="WH_DNA-bd_sf"/>
</dbReference>
<keyword evidence="2" id="KW-0238">DNA-binding</keyword>
<dbReference type="PANTHER" id="PTHR42756">
    <property type="entry name" value="TRANSCRIPTIONAL REGULATOR, MARR"/>
    <property type="match status" value="1"/>
</dbReference>
<organism evidence="5 6">
    <name type="scientific">Gordonia araii NBRC 100433</name>
    <dbReference type="NCBI Taxonomy" id="1073574"/>
    <lineage>
        <taxon>Bacteria</taxon>
        <taxon>Bacillati</taxon>
        <taxon>Actinomycetota</taxon>
        <taxon>Actinomycetes</taxon>
        <taxon>Mycobacteriales</taxon>
        <taxon>Gordoniaceae</taxon>
        <taxon>Gordonia</taxon>
    </lineage>
</organism>
<keyword evidence="3" id="KW-0804">Transcription</keyword>
<evidence type="ECO:0000313" key="5">
    <source>
        <dbReference type="EMBL" id="GAB11675.1"/>
    </source>
</evidence>
<evidence type="ECO:0000256" key="1">
    <source>
        <dbReference type="ARBA" id="ARBA00023015"/>
    </source>
</evidence>
<dbReference type="GO" id="GO:0003677">
    <property type="term" value="F:DNA binding"/>
    <property type="evidence" value="ECO:0007669"/>
    <property type="project" value="UniProtKB-KW"/>
</dbReference>
<comment type="caution">
    <text evidence="5">The sequence shown here is derived from an EMBL/GenBank/DDBJ whole genome shotgun (WGS) entry which is preliminary data.</text>
</comment>
<dbReference type="InterPro" id="IPR036388">
    <property type="entry name" value="WH-like_DNA-bd_sf"/>
</dbReference>
<proteinExistence type="predicted"/>
<evidence type="ECO:0000313" key="6">
    <source>
        <dbReference type="Proteomes" id="UP000035088"/>
    </source>
</evidence>
<dbReference type="EMBL" id="BAEE01000082">
    <property type="protein sequence ID" value="GAB11675.1"/>
    <property type="molecule type" value="Genomic_DNA"/>
</dbReference>
<dbReference type="Proteomes" id="UP000035088">
    <property type="component" value="Unassembled WGS sequence"/>
</dbReference>
<protein>
    <submittedName>
        <fullName evidence="5">Putative MarR family transcriptional regulator</fullName>
    </submittedName>
</protein>
<dbReference type="GO" id="GO:0003700">
    <property type="term" value="F:DNA-binding transcription factor activity"/>
    <property type="evidence" value="ECO:0007669"/>
    <property type="project" value="InterPro"/>
</dbReference>
<feature type="domain" description="HTH marR-type" evidence="4">
    <location>
        <begin position="20"/>
        <end position="157"/>
    </location>
</feature>
<dbReference type="SUPFAM" id="SSF46785">
    <property type="entry name" value="Winged helix' DNA-binding domain"/>
    <property type="match status" value="1"/>
</dbReference>
<dbReference type="PANTHER" id="PTHR42756:SF1">
    <property type="entry name" value="TRANSCRIPTIONAL REPRESSOR OF EMRAB OPERON"/>
    <property type="match status" value="1"/>
</dbReference>
<dbReference type="AlphaFoldDB" id="G7H750"/>
<dbReference type="PROSITE" id="PS50995">
    <property type="entry name" value="HTH_MARR_2"/>
    <property type="match status" value="1"/>
</dbReference>
<dbReference type="Pfam" id="PF12802">
    <property type="entry name" value="MarR_2"/>
    <property type="match status" value="1"/>
</dbReference>
<dbReference type="SMART" id="SM00347">
    <property type="entry name" value="HTH_MARR"/>
    <property type="match status" value="1"/>
</dbReference>
<gene>
    <name evidence="5" type="ORF">GOARA_082_00640</name>
</gene>
<name>G7H750_9ACTN</name>
<keyword evidence="1" id="KW-0805">Transcription regulation</keyword>
<reference evidence="5 6" key="1">
    <citation type="submission" date="2011-11" db="EMBL/GenBank/DDBJ databases">
        <title>Whole genome shotgun sequence of Gordonia araii NBRC 100433.</title>
        <authorList>
            <person name="Yoshida Y."/>
            <person name="Hosoyama A."/>
            <person name="Tsuchikane K."/>
            <person name="Katsumata H."/>
            <person name="Yamazaki S."/>
            <person name="Fujita N."/>
        </authorList>
    </citation>
    <scope>NUCLEOTIDE SEQUENCE [LARGE SCALE GENOMIC DNA]</scope>
    <source>
        <strain evidence="5 6">NBRC 100433</strain>
    </source>
</reference>
<dbReference type="PRINTS" id="PR00598">
    <property type="entry name" value="HTHMARR"/>
</dbReference>
<evidence type="ECO:0000256" key="2">
    <source>
        <dbReference type="ARBA" id="ARBA00023125"/>
    </source>
</evidence>
<keyword evidence="6" id="KW-1185">Reference proteome</keyword>
<accession>G7H750</accession>
<dbReference type="Gene3D" id="1.10.10.10">
    <property type="entry name" value="Winged helix-like DNA-binding domain superfamily/Winged helix DNA-binding domain"/>
    <property type="match status" value="1"/>
</dbReference>
<dbReference type="STRING" id="1073574.GOARA_082_00640"/>